<dbReference type="Pfam" id="PF00563">
    <property type="entry name" value="EAL"/>
    <property type="match status" value="1"/>
</dbReference>
<dbReference type="EMBL" id="VSRO01000017">
    <property type="protein sequence ID" value="TYK54765.1"/>
    <property type="molecule type" value="Genomic_DNA"/>
</dbReference>
<organism evidence="3 4">
    <name type="scientific">Pseudomonas synxantha</name>
    <dbReference type="NCBI Taxonomy" id="47883"/>
    <lineage>
        <taxon>Bacteria</taxon>
        <taxon>Pseudomonadati</taxon>
        <taxon>Pseudomonadota</taxon>
        <taxon>Gammaproteobacteria</taxon>
        <taxon>Pseudomonadales</taxon>
        <taxon>Pseudomonadaceae</taxon>
        <taxon>Pseudomonas</taxon>
    </lineage>
</organism>
<dbReference type="AlphaFoldDB" id="A0A5D3G581"/>
<dbReference type="RefSeq" id="WP_148854314.1">
    <property type="nucleotide sequence ID" value="NZ_VSRO01000017.1"/>
</dbReference>
<evidence type="ECO:0000259" key="2">
    <source>
        <dbReference type="PROSITE" id="PS50883"/>
    </source>
</evidence>
<dbReference type="InterPro" id="IPR001633">
    <property type="entry name" value="EAL_dom"/>
</dbReference>
<reference evidence="3 4" key="2">
    <citation type="submission" date="2019-08" db="EMBL/GenBank/DDBJ databases">
        <authorList>
            <person name="Brilhante M."/>
            <person name="Perreten V."/>
        </authorList>
    </citation>
    <scope>NUCLEOTIDE SEQUENCE [LARGE SCALE GENOMIC DNA]</scope>
    <source>
        <strain evidence="3 4">MCP106</strain>
    </source>
</reference>
<proteinExistence type="predicted"/>
<dbReference type="PANTHER" id="PTHR33121:SF81">
    <property type="entry name" value="CYCLIC DI-GMP PHOSPHODIESTERASE PDEB-RELATED"/>
    <property type="match status" value="1"/>
</dbReference>
<feature type="transmembrane region" description="Helical" evidence="1">
    <location>
        <begin position="109"/>
        <end position="130"/>
    </location>
</feature>
<comment type="caution">
    <text evidence="3">The sequence shown here is derived from an EMBL/GenBank/DDBJ whole genome shotgun (WGS) entry which is preliminary data.</text>
</comment>
<dbReference type="Gene3D" id="3.20.20.450">
    <property type="entry name" value="EAL domain"/>
    <property type="match status" value="1"/>
</dbReference>
<dbReference type="Proteomes" id="UP000324029">
    <property type="component" value="Unassembled WGS sequence"/>
</dbReference>
<evidence type="ECO:0000313" key="3">
    <source>
        <dbReference type="EMBL" id="TYK54765.1"/>
    </source>
</evidence>
<evidence type="ECO:0000256" key="1">
    <source>
        <dbReference type="SAM" id="Phobius"/>
    </source>
</evidence>
<dbReference type="InterPro" id="IPR050706">
    <property type="entry name" value="Cyclic-di-GMP_PDE-like"/>
</dbReference>
<dbReference type="SMART" id="SM00052">
    <property type="entry name" value="EAL"/>
    <property type="match status" value="1"/>
</dbReference>
<dbReference type="GO" id="GO:0071111">
    <property type="term" value="F:cyclic-guanylate-specific phosphodiesterase activity"/>
    <property type="evidence" value="ECO:0007669"/>
    <property type="project" value="InterPro"/>
</dbReference>
<accession>A0A5D3G581</accession>
<reference evidence="3 4" key="1">
    <citation type="submission" date="2019-08" db="EMBL/GenBank/DDBJ databases">
        <title>Subclass B2 metallo-beta lactamase from Pseudomonas synxantha.</title>
        <authorList>
            <person name="Poirel L."/>
            <person name="Palmieri M."/>
            <person name="Masseron A."/>
            <person name="Perreten V."/>
            <person name="Nordman P."/>
        </authorList>
    </citation>
    <scope>NUCLEOTIDE SEQUENCE [LARGE SCALE GENOMIC DNA]</scope>
    <source>
        <strain evidence="3 4">MCP106</strain>
    </source>
</reference>
<dbReference type="PROSITE" id="PS50883">
    <property type="entry name" value="EAL"/>
    <property type="match status" value="1"/>
</dbReference>
<feature type="domain" description="EAL" evidence="2">
    <location>
        <begin position="140"/>
        <end position="390"/>
    </location>
</feature>
<dbReference type="InterPro" id="IPR035919">
    <property type="entry name" value="EAL_sf"/>
</dbReference>
<keyword evidence="1" id="KW-0472">Membrane</keyword>
<dbReference type="SUPFAM" id="SSF141868">
    <property type="entry name" value="EAL domain-like"/>
    <property type="match status" value="1"/>
</dbReference>
<evidence type="ECO:0000313" key="4">
    <source>
        <dbReference type="Proteomes" id="UP000324029"/>
    </source>
</evidence>
<protein>
    <submittedName>
        <fullName evidence="3">EAL domain-containing protein</fullName>
    </submittedName>
</protein>
<sequence>MKAIKRVLKRGRSVERSWANSMSSMWSQVAVAQVALWLITALLMVWASLYSVEHLAQMYVFERLSSIVDLSNGNFSGFEPGMLSELKTLGNYEAISEEWPSLLAKTYAFIEYCILLCVSAAGVCTIVGLYKVFISVYTYYFSIQARFCRGLVNGELSVHYQPIVNMNTGLWVGAEALLRWTHKGQVISPAVFIPLIERSGIMPLTTRWICQRVIEDYSCLLWACDGFYININLSSQDVSDPTFPAFIQQLLSQYRIPASRIVFEVTEGVVLDKREAILHLNQLRDQGHKIALDDFGTGYSNLSYLDFLPLDILKIDRCFASKKDQGRANTILVHLLNMARHLKLNVIVEGVETPEQVERLLALGAVTAQGWFYSKDLTAEELVHGYFSLVHPDMNRVI</sequence>
<gene>
    <name evidence="3" type="ORF">FXO26_26085</name>
</gene>
<keyword evidence="1" id="KW-0812">Transmembrane</keyword>
<dbReference type="PANTHER" id="PTHR33121">
    <property type="entry name" value="CYCLIC DI-GMP PHOSPHODIESTERASE PDEF"/>
    <property type="match status" value="1"/>
</dbReference>
<name>A0A5D3G581_9PSED</name>
<keyword evidence="1" id="KW-1133">Transmembrane helix</keyword>
<dbReference type="CDD" id="cd01948">
    <property type="entry name" value="EAL"/>
    <property type="match status" value="1"/>
</dbReference>